<sequence>MNDNQPVAADILRGADEIAAFLGLDKRAIYHAASRQKLPTFRLGAIICARRSTLLSWISEQERKAA</sequence>
<keyword evidence="2" id="KW-1185">Reference proteome</keyword>
<reference evidence="1 2" key="1">
    <citation type="submission" date="2019-03" db="EMBL/GenBank/DDBJ databases">
        <title>Genomic Encyclopedia of Type Strains, Phase IV (KMG-IV): sequencing the most valuable type-strain genomes for metagenomic binning, comparative biology and taxonomic classification.</title>
        <authorList>
            <person name="Goeker M."/>
        </authorList>
    </citation>
    <scope>NUCLEOTIDE SEQUENCE [LARGE SCALE GENOMIC DNA]</scope>
    <source>
        <strain evidence="1 2">DSM 101</strain>
    </source>
</reference>
<accession>A0A4R1I766</accession>
<dbReference type="OrthoDB" id="7365539at2"/>
<name>A0A4R1I766_ANCAQ</name>
<dbReference type="AlphaFoldDB" id="A0A4R1I766"/>
<protein>
    <recommendedName>
        <fullName evidence="3">DNA-binding protein</fullName>
    </recommendedName>
</protein>
<evidence type="ECO:0000313" key="2">
    <source>
        <dbReference type="Proteomes" id="UP000295030"/>
    </source>
</evidence>
<gene>
    <name evidence="1" type="ORF">EV667_1333</name>
</gene>
<evidence type="ECO:0008006" key="3">
    <source>
        <dbReference type="Google" id="ProtNLM"/>
    </source>
</evidence>
<dbReference type="Proteomes" id="UP000295030">
    <property type="component" value="Unassembled WGS sequence"/>
</dbReference>
<dbReference type="EMBL" id="SMFY01000001">
    <property type="protein sequence ID" value="TCK31227.1"/>
    <property type="molecule type" value="Genomic_DNA"/>
</dbReference>
<comment type="caution">
    <text evidence="1">The sequence shown here is derived from an EMBL/GenBank/DDBJ whole genome shotgun (WGS) entry which is preliminary data.</text>
</comment>
<evidence type="ECO:0000313" key="1">
    <source>
        <dbReference type="EMBL" id="TCK31227.1"/>
    </source>
</evidence>
<proteinExistence type="predicted"/>
<dbReference type="RefSeq" id="WP_131834458.1">
    <property type="nucleotide sequence ID" value="NZ_SMFY01000001.1"/>
</dbReference>
<organism evidence="1 2">
    <name type="scientific">Ancylobacter aquaticus</name>
    <dbReference type="NCBI Taxonomy" id="100"/>
    <lineage>
        <taxon>Bacteria</taxon>
        <taxon>Pseudomonadati</taxon>
        <taxon>Pseudomonadota</taxon>
        <taxon>Alphaproteobacteria</taxon>
        <taxon>Hyphomicrobiales</taxon>
        <taxon>Xanthobacteraceae</taxon>
        <taxon>Ancylobacter</taxon>
    </lineage>
</organism>